<name>A0AAU9JFI7_9CILI</name>
<feature type="domain" description="C2H2-type" evidence="6">
    <location>
        <begin position="118"/>
        <end position="144"/>
    </location>
</feature>
<dbReference type="PROSITE" id="PS50157">
    <property type="entry name" value="ZINC_FINGER_C2H2_2"/>
    <property type="match status" value="3"/>
</dbReference>
<protein>
    <recommendedName>
        <fullName evidence="6">C2H2-type domain-containing protein</fullName>
    </recommendedName>
</protein>
<feature type="domain" description="C2H2-type" evidence="6">
    <location>
        <begin position="59"/>
        <end position="87"/>
    </location>
</feature>
<dbReference type="InterPro" id="IPR013087">
    <property type="entry name" value="Znf_C2H2_type"/>
</dbReference>
<dbReference type="Proteomes" id="UP001162131">
    <property type="component" value="Unassembled WGS sequence"/>
</dbReference>
<dbReference type="SMART" id="SM00355">
    <property type="entry name" value="ZnF_C2H2"/>
    <property type="match status" value="3"/>
</dbReference>
<accession>A0AAU9JFI7</accession>
<sequence length="144" mass="16905">MDIESIIHSRQQFAMNWLSNYINLSQIFTAYSLQKSFEASTINQKLDKNLAEKIEKNNFHCTVCNKDFNSYKGLKQHIGKSHDNTVKNFCCETCSRLFNNKYALKFHIRQVHEKSTAVKCDACEKVFYNKYKLKEHSTKAHNNL</sequence>
<dbReference type="Pfam" id="PF13912">
    <property type="entry name" value="zf-C2H2_6"/>
    <property type="match status" value="1"/>
</dbReference>
<evidence type="ECO:0000256" key="3">
    <source>
        <dbReference type="ARBA" id="ARBA00022771"/>
    </source>
</evidence>
<proteinExistence type="predicted"/>
<keyword evidence="4" id="KW-0862">Zinc</keyword>
<feature type="domain" description="C2H2-type" evidence="6">
    <location>
        <begin position="89"/>
        <end position="117"/>
    </location>
</feature>
<dbReference type="AlphaFoldDB" id="A0AAU9JFI7"/>
<dbReference type="SUPFAM" id="SSF57667">
    <property type="entry name" value="beta-beta-alpha zinc fingers"/>
    <property type="match status" value="2"/>
</dbReference>
<dbReference type="InterPro" id="IPR036236">
    <property type="entry name" value="Znf_C2H2_sf"/>
</dbReference>
<gene>
    <name evidence="7" type="ORF">BSTOLATCC_MIC31959</name>
</gene>
<evidence type="ECO:0000256" key="4">
    <source>
        <dbReference type="ARBA" id="ARBA00022833"/>
    </source>
</evidence>
<organism evidence="7 8">
    <name type="scientific">Blepharisma stoltei</name>
    <dbReference type="NCBI Taxonomy" id="1481888"/>
    <lineage>
        <taxon>Eukaryota</taxon>
        <taxon>Sar</taxon>
        <taxon>Alveolata</taxon>
        <taxon>Ciliophora</taxon>
        <taxon>Postciliodesmatophora</taxon>
        <taxon>Heterotrichea</taxon>
        <taxon>Heterotrichida</taxon>
        <taxon>Blepharismidae</taxon>
        <taxon>Blepharisma</taxon>
    </lineage>
</organism>
<reference evidence="7" key="1">
    <citation type="submission" date="2021-09" db="EMBL/GenBank/DDBJ databases">
        <authorList>
            <consortium name="AG Swart"/>
            <person name="Singh M."/>
            <person name="Singh A."/>
            <person name="Seah K."/>
            <person name="Emmerich C."/>
        </authorList>
    </citation>
    <scope>NUCLEOTIDE SEQUENCE</scope>
    <source>
        <strain evidence="7">ATCC30299</strain>
    </source>
</reference>
<keyword evidence="3 5" id="KW-0863">Zinc-finger</keyword>
<keyword evidence="1" id="KW-0479">Metal-binding</keyword>
<keyword evidence="8" id="KW-1185">Reference proteome</keyword>
<dbReference type="PANTHER" id="PTHR24379">
    <property type="entry name" value="KRAB AND ZINC FINGER DOMAIN-CONTAINING"/>
    <property type="match status" value="1"/>
</dbReference>
<evidence type="ECO:0000256" key="1">
    <source>
        <dbReference type="ARBA" id="ARBA00022723"/>
    </source>
</evidence>
<dbReference type="PROSITE" id="PS00028">
    <property type="entry name" value="ZINC_FINGER_C2H2_1"/>
    <property type="match status" value="3"/>
</dbReference>
<dbReference type="Gene3D" id="3.30.160.60">
    <property type="entry name" value="Classic Zinc Finger"/>
    <property type="match status" value="2"/>
</dbReference>
<evidence type="ECO:0000256" key="2">
    <source>
        <dbReference type="ARBA" id="ARBA00022737"/>
    </source>
</evidence>
<evidence type="ECO:0000259" key="6">
    <source>
        <dbReference type="PROSITE" id="PS50157"/>
    </source>
</evidence>
<evidence type="ECO:0000256" key="5">
    <source>
        <dbReference type="PROSITE-ProRule" id="PRU00042"/>
    </source>
</evidence>
<evidence type="ECO:0000313" key="7">
    <source>
        <dbReference type="EMBL" id="CAG9322844.1"/>
    </source>
</evidence>
<dbReference type="PANTHER" id="PTHR24379:SF121">
    <property type="entry name" value="C2H2-TYPE DOMAIN-CONTAINING PROTEIN"/>
    <property type="match status" value="1"/>
</dbReference>
<evidence type="ECO:0000313" key="8">
    <source>
        <dbReference type="Proteomes" id="UP001162131"/>
    </source>
</evidence>
<dbReference type="EMBL" id="CAJZBQ010000032">
    <property type="protein sequence ID" value="CAG9322844.1"/>
    <property type="molecule type" value="Genomic_DNA"/>
</dbReference>
<keyword evidence="2" id="KW-0677">Repeat</keyword>
<comment type="caution">
    <text evidence="7">The sequence shown here is derived from an EMBL/GenBank/DDBJ whole genome shotgun (WGS) entry which is preliminary data.</text>
</comment>
<dbReference type="GO" id="GO:0008270">
    <property type="term" value="F:zinc ion binding"/>
    <property type="evidence" value="ECO:0007669"/>
    <property type="project" value="UniProtKB-KW"/>
</dbReference>